<keyword evidence="1" id="KW-0677">Repeat</keyword>
<dbReference type="InterPro" id="IPR036020">
    <property type="entry name" value="WW_dom_sf"/>
</dbReference>
<dbReference type="Pfam" id="PF01846">
    <property type="entry name" value="FF"/>
    <property type="match status" value="1"/>
</dbReference>
<evidence type="ECO:0000259" key="3">
    <source>
        <dbReference type="PROSITE" id="PS50020"/>
    </source>
</evidence>
<feature type="region of interest" description="Disordered" evidence="2">
    <location>
        <begin position="69"/>
        <end position="121"/>
    </location>
</feature>
<dbReference type="Gene3D" id="2.20.70.10">
    <property type="match status" value="2"/>
</dbReference>
<feature type="compositionally biased region" description="Basic and acidic residues" evidence="2">
    <location>
        <begin position="75"/>
        <end position="94"/>
    </location>
</feature>
<evidence type="ECO:0000256" key="2">
    <source>
        <dbReference type="SAM" id="MobiDB-lite"/>
    </source>
</evidence>
<protein>
    <submittedName>
        <fullName evidence="4">Pre-mRNA-splicing factor dre4</fullName>
    </submittedName>
</protein>
<dbReference type="Gene3D" id="1.10.10.440">
    <property type="entry name" value="FF domain"/>
    <property type="match status" value="1"/>
</dbReference>
<name>A0A420HGT4_9PEZI</name>
<dbReference type="SMART" id="SM00456">
    <property type="entry name" value="WW"/>
    <property type="match status" value="1"/>
</dbReference>
<evidence type="ECO:0000256" key="1">
    <source>
        <dbReference type="ARBA" id="ARBA00022737"/>
    </source>
</evidence>
<dbReference type="InterPro" id="IPR001202">
    <property type="entry name" value="WW_dom"/>
</dbReference>
<dbReference type="SUPFAM" id="SSF51045">
    <property type="entry name" value="WW domain"/>
    <property type="match status" value="1"/>
</dbReference>
<evidence type="ECO:0000313" key="4">
    <source>
        <dbReference type="EMBL" id="RKF56627.1"/>
    </source>
</evidence>
<dbReference type="EMBL" id="MCFK01008022">
    <property type="protein sequence ID" value="RKF56627.1"/>
    <property type="molecule type" value="Genomic_DNA"/>
</dbReference>
<dbReference type="PANTHER" id="PTHR15377">
    <property type="entry name" value="TRANSCRIPTION ELONGATION REGULATOR 1"/>
    <property type="match status" value="1"/>
</dbReference>
<dbReference type="GO" id="GO:0003712">
    <property type="term" value="F:transcription coregulator activity"/>
    <property type="evidence" value="ECO:0007669"/>
    <property type="project" value="TreeGrafter"/>
</dbReference>
<comment type="caution">
    <text evidence="4">The sequence shown here is derived from an EMBL/GenBank/DDBJ whole genome shotgun (WGS) entry which is preliminary data.</text>
</comment>
<dbReference type="GO" id="GO:0070063">
    <property type="term" value="F:RNA polymerase binding"/>
    <property type="evidence" value="ECO:0007669"/>
    <property type="project" value="InterPro"/>
</dbReference>
<sequence>MLKSTYKSIPLPELPSGWTEHKAPSGHTYYYNAVTKQSTYTRPSNTPHGQALFSLIGPNESFLQQQTDLTNVLDPKSRSRDPIYDTRNDYEANERNLSNKLRPPKPQPIDKPKSSQTIPGHENWKLVHTKYNRRFVYNIEKDQSYWRVPDKLKSGILTLDQTRIKEKAKALNQSSNGQEAQYSAQRLNESSSVCASGNHKAYESSENEEVEITDDEIGEDSTVDPLAQNEQNSEMPIEFTENDFDFQLAAISEEYGLEPDEYEVIDRENQGKDLDQDSVTIFKDMLDKFNMNPYSPWEKIVDEGKLIDDIRYTALPNMKTRKKVWDEWSGDKIKSIRESRAKKEKKNPQLQYMEFLQKYATPKLYWLEFKRKYRKETEMRDPELTDKDREKMYRDHISRLKLSHAK</sequence>
<dbReference type="InterPro" id="IPR036517">
    <property type="entry name" value="FF_domain_sf"/>
</dbReference>
<keyword evidence="5" id="KW-1185">Reference proteome</keyword>
<dbReference type="SUPFAM" id="SSF81698">
    <property type="entry name" value="FF domain"/>
    <property type="match status" value="1"/>
</dbReference>
<dbReference type="Pfam" id="PF00397">
    <property type="entry name" value="WW"/>
    <property type="match status" value="1"/>
</dbReference>
<proteinExistence type="predicted"/>
<dbReference type="PANTHER" id="PTHR15377:SF3">
    <property type="entry name" value="WW DOMAIN-CONTAINING PROTEIN"/>
    <property type="match status" value="1"/>
</dbReference>
<dbReference type="STRING" id="212602.A0A420HGT4"/>
<reference evidence="4 5" key="1">
    <citation type="journal article" date="2018" name="BMC Genomics">
        <title>Comparative genome analyses reveal sequence features reflecting distinct modes of host-adaptation between dicot and monocot powdery mildew.</title>
        <authorList>
            <person name="Wu Y."/>
            <person name="Ma X."/>
            <person name="Pan Z."/>
            <person name="Kale S.D."/>
            <person name="Song Y."/>
            <person name="King H."/>
            <person name="Zhang Q."/>
            <person name="Presley C."/>
            <person name="Deng X."/>
            <person name="Wei C.I."/>
            <person name="Xiao S."/>
        </authorList>
    </citation>
    <scope>NUCLEOTIDE SEQUENCE [LARGE SCALE GENOMIC DNA]</scope>
    <source>
        <strain evidence="4">UMSG2</strain>
    </source>
</reference>
<accession>A0A420HGT4</accession>
<feature type="domain" description="WW" evidence="3">
    <location>
        <begin position="12"/>
        <end position="45"/>
    </location>
</feature>
<dbReference type="InterPro" id="IPR002713">
    <property type="entry name" value="FF_domain"/>
</dbReference>
<dbReference type="GO" id="GO:0005634">
    <property type="term" value="C:nucleus"/>
    <property type="evidence" value="ECO:0007669"/>
    <property type="project" value="TreeGrafter"/>
</dbReference>
<dbReference type="InterPro" id="IPR045148">
    <property type="entry name" value="TCRG1-like"/>
</dbReference>
<dbReference type="CDD" id="cd00201">
    <property type="entry name" value="WW"/>
    <property type="match status" value="1"/>
</dbReference>
<organism evidence="4 5">
    <name type="scientific">Erysiphe neolycopersici</name>
    <dbReference type="NCBI Taxonomy" id="212602"/>
    <lineage>
        <taxon>Eukaryota</taxon>
        <taxon>Fungi</taxon>
        <taxon>Dikarya</taxon>
        <taxon>Ascomycota</taxon>
        <taxon>Pezizomycotina</taxon>
        <taxon>Leotiomycetes</taxon>
        <taxon>Erysiphales</taxon>
        <taxon>Erysiphaceae</taxon>
        <taxon>Erysiphe</taxon>
    </lineage>
</organism>
<evidence type="ECO:0000313" key="5">
    <source>
        <dbReference type="Proteomes" id="UP000286134"/>
    </source>
</evidence>
<dbReference type="PROSITE" id="PS01159">
    <property type="entry name" value="WW_DOMAIN_1"/>
    <property type="match status" value="1"/>
</dbReference>
<dbReference type="Proteomes" id="UP000286134">
    <property type="component" value="Unassembled WGS sequence"/>
</dbReference>
<dbReference type="OrthoDB" id="410044at2759"/>
<dbReference type="PROSITE" id="PS50020">
    <property type="entry name" value="WW_DOMAIN_2"/>
    <property type="match status" value="1"/>
</dbReference>
<dbReference type="AlphaFoldDB" id="A0A420HGT4"/>
<gene>
    <name evidence="4" type="ORF">OnM2_080011</name>
</gene>